<sequence length="139" mass="15601">MPVLLQICLVIVTIAVVTIAVATIRVMQHFRKSSDEFSRLAGEARQVIDQLTNVAHDAQEIVGTFRDIAPRVRRVMDRFEAVGERAVTLTDTVIQEVELPVRAAVAIIRGFRYGARQFVERLTQRFSGRVSTNGGRNHE</sequence>
<protein>
    <recommendedName>
        <fullName evidence="3">DUF948 domain-containing protein</fullName>
    </recommendedName>
</protein>
<evidence type="ECO:0000313" key="2">
    <source>
        <dbReference type="Proteomes" id="UP000316292"/>
    </source>
</evidence>
<organism evidence="1 2">
    <name type="scientific">Eiseniibacteriota bacterium</name>
    <dbReference type="NCBI Taxonomy" id="2212470"/>
    <lineage>
        <taxon>Bacteria</taxon>
        <taxon>Candidatus Eiseniibacteriota</taxon>
    </lineage>
</organism>
<gene>
    <name evidence="1" type="ORF">E6K71_04280</name>
</gene>
<accession>A0A538SE56</accession>
<evidence type="ECO:0008006" key="3">
    <source>
        <dbReference type="Google" id="ProtNLM"/>
    </source>
</evidence>
<name>A0A538SE56_UNCEI</name>
<dbReference type="Proteomes" id="UP000316292">
    <property type="component" value="Unassembled WGS sequence"/>
</dbReference>
<comment type="caution">
    <text evidence="1">The sequence shown here is derived from an EMBL/GenBank/DDBJ whole genome shotgun (WGS) entry which is preliminary data.</text>
</comment>
<proteinExistence type="predicted"/>
<reference evidence="1 2" key="1">
    <citation type="journal article" date="2019" name="Nat. Microbiol.">
        <title>Mediterranean grassland soil C-N compound turnover is dependent on rainfall and depth, and is mediated by genomically divergent microorganisms.</title>
        <authorList>
            <person name="Diamond S."/>
            <person name="Andeer P.F."/>
            <person name="Li Z."/>
            <person name="Crits-Christoph A."/>
            <person name="Burstein D."/>
            <person name="Anantharaman K."/>
            <person name="Lane K.R."/>
            <person name="Thomas B.C."/>
            <person name="Pan C."/>
            <person name="Northen T.R."/>
            <person name="Banfield J.F."/>
        </authorList>
    </citation>
    <scope>NUCLEOTIDE SEQUENCE [LARGE SCALE GENOMIC DNA]</scope>
    <source>
        <strain evidence="1">WS_1</strain>
    </source>
</reference>
<dbReference type="AlphaFoldDB" id="A0A538SE56"/>
<evidence type="ECO:0000313" key="1">
    <source>
        <dbReference type="EMBL" id="TMQ49651.1"/>
    </source>
</evidence>
<dbReference type="EMBL" id="VBOR01000054">
    <property type="protein sequence ID" value="TMQ49651.1"/>
    <property type="molecule type" value="Genomic_DNA"/>
</dbReference>